<dbReference type="InterPro" id="IPR017907">
    <property type="entry name" value="Znf_RING_CS"/>
</dbReference>
<keyword evidence="3" id="KW-0862">Zinc</keyword>
<dbReference type="InterPro" id="IPR013083">
    <property type="entry name" value="Znf_RING/FYVE/PHD"/>
</dbReference>
<gene>
    <name evidence="7" type="primary">LOC113503233</name>
</gene>
<evidence type="ECO:0000259" key="5">
    <source>
        <dbReference type="PROSITE" id="PS50089"/>
    </source>
</evidence>
<reference evidence="7" key="1">
    <citation type="submission" date="2025-08" db="UniProtKB">
        <authorList>
            <consortium name="RefSeq"/>
        </authorList>
    </citation>
    <scope>IDENTIFICATION</scope>
</reference>
<dbReference type="PROSITE" id="PS50089">
    <property type="entry name" value="ZF_RING_2"/>
    <property type="match status" value="1"/>
</dbReference>
<dbReference type="PROSITE" id="PS00518">
    <property type="entry name" value="ZF_RING_1"/>
    <property type="match status" value="1"/>
</dbReference>
<keyword evidence="2 4" id="KW-0863">Zinc-finger</keyword>
<feature type="domain" description="RING-type" evidence="5">
    <location>
        <begin position="37"/>
        <end position="80"/>
    </location>
</feature>
<dbReference type="InterPro" id="IPR018957">
    <property type="entry name" value="Znf_C3HC4_RING-type"/>
</dbReference>
<accession>A0A7E5WKR2</accession>
<evidence type="ECO:0000256" key="2">
    <source>
        <dbReference type="ARBA" id="ARBA00022771"/>
    </source>
</evidence>
<evidence type="ECO:0000256" key="4">
    <source>
        <dbReference type="PROSITE-ProRule" id="PRU00175"/>
    </source>
</evidence>
<evidence type="ECO:0000313" key="7">
    <source>
        <dbReference type="RefSeq" id="XP_026740922.1"/>
    </source>
</evidence>
<organism evidence="6 7">
    <name type="scientific">Trichoplusia ni</name>
    <name type="common">Cabbage looper</name>
    <dbReference type="NCBI Taxonomy" id="7111"/>
    <lineage>
        <taxon>Eukaryota</taxon>
        <taxon>Metazoa</taxon>
        <taxon>Ecdysozoa</taxon>
        <taxon>Arthropoda</taxon>
        <taxon>Hexapoda</taxon>
        <taxon>Insecta</taxon>
        <taxon>Pterygota</taxon>
        <taxon>Neoptera</taxon>
        <taxon>Endopterygota</taxon>
        <taxon>Lepidoptera</taxon>
        <taxon>Glossata</taxon>
        <taxon>Ditrysia</taxon>
        <taxon>Noctuoidea</taxon>
        <taxon>Noctuidae</taxon>
        <taxon>Plusiinae</taxon>
        <taxon>Trichoplusia</taxon>
    </lineage>
</organism>
<dbReference type="AlphaFoldDB" id="A0A7E5WKR2"/>
<dbReference type="SUPFAM" id="SSF57850">
    <property type="entry name" value="RING/U-box"/>
    <property type="match status" value="1"/>
</dbReference>
<dbReference type="GeneID" id="113503233"/>
<dbReference type="Proteomes" id="UP000322000">
    <property type="component" value="Chromosome 2"/>
</dbReference>
<keyword evidence="6" id="KW-1185">Reference proteome</keyword>
<dbReference type="SMART" id="SM00184">
    <property type="entry name" value="RING"/>
    <property type="match status" value="1"/>
</dbReference>
<dbReference type="Pfam" id="PF00097">
    <property type="entry name" value="zf-C3HC4"/>
    <property type="match status" value="1"/>
</dbReference>
<evidence type="ECO:0000313" key="6">
    <source>
        <dbReference type="Proteomes" id="UP000322000"/>
    </source>
</evidence>
<dbReference type="GO" id="GO:0005634">
    <property type="term" value="C:nucleus"/>
    <property type="evidence" value="ECO:0007669"/>
    <property type="project" value="UniProtKB-ARBA"/>
</dbReference>
<proteinExistence type="predicted"/>
<dbReference type="KEGG" id="tnl:113503233"/>
<protein>
    <submittedName>
        <fullName evidence="7">E3 ubiquitin-protein ligase TRIM38-like</fullName>
    </submittedName>
</protein>
<dbReference type="GO" id="GO:0008270">
    <property type="term" value="F:zinc ion binding"/>
    <property type="evidence" value="ECO:0007669"/>
    <property type="project" value="UniProtKB-KW"/>
</dbReference>
<evidence type="ECO:0000256" key="1">
    <source>
        <dbReference type="ARBA" id="ARBA00022723"/>
    </source>
</evidence>
<name>A0A7E5WKR2_TRINI</name>
<evidence type="ECO:0000256" key="3">
    <source>
        <dbReference type="ARBA" id="ARBA00022833"/>
    </source>
</evidence>
<dbReference type="Gene3D" id="3.30.40.10">
    <property type="entry name" value="Zinc/RING finger domain, C3HC4 (zinc finger)"/>
    <property type="match status" value="1"/>
</dbReference>
<dbReference type="InParanoid" id="A0A7E5WKR2"/>
<dbReference type="InterPro" id="IPR001841">
    <property type="entry name" value="Znf_RING"/>
</dbReference>
<dbReference type="RefSeq" id="XP_026740922.1">
    <property type="nucleotide sequence ID" value="XM_026885121.1"/>
</dbReference>
<dbReference type="OrthoDB" id="9049620at2759"/>
<sequence length="160" mass="18248">MRDSKCDLMKRRASIARGELESASSLDVKASSILSSCRICLSSIFDPAALTCGHRFCERCLDQYWRVREKPDFIVCPLCRACAFNVDFAKQQKEEGASTEDFRKVFSEMQNINGTDFNNTVVVCLKISVIMPALYCLVKWLKIPFVELITSIHSKFTRKM</sequence>
<keyword evidence="1" id="KW-0479">Metal-binding</keyword>